<sequence>MKKALLTLFAVFSIFFLASAQNKNDELYFAITKNNTEKTAALLKNGAKASYIKSVGAWMKVSMLISAVNNKNIDIVKLLLEYKLDVNWKDGFNTTALMYAAAKGNQDMVDLLLNNGADINANDGTGNTVLTAAKESKNSDLIKYIEDKLKEKIK</sequence>
<feature type="signal peptide" evidence="4">
    <location>
        <begin position="1"/>
        <end position="20"/>
    </location>
</feature>
<dbReference type="SUPFAM" id="SSF48403">
    <property type="entry name" value="Ankyrin repeat"/>
    <property type="match status" value="1"/>
</dbReference>
<evidence type="ECO:0000256" key="4">
    <source>
        <dbReference type="SAM" id="SignalP"/>
    </source>
</evidence>
<dbReference type="EMBL" id="LMZQ01000003">
    <property type="protein sequence ID" value="KRT17078.1"/>
    <property type="molecule type" value="Genomic_DNA"/>
</dbReference>
<dbReference type="PROSITE" id="PS50297">
    <property type="entry name" value="ANK_REP_REGION"/>
    <property type="match status" value="1"/>
</dbReference>
<evidence type="ECO:0000313" key="6">
    <source>
        <dbReference type="Proteomes" id="UP000051950"/>
    </source>
</evidence>
<dbReference type="STRING" id="687842.ASU31_05230"/>
<dbReference type="PANTHER" id="PTHR24171:SF8">
    <property type="entry name" value="BRCA1-ASSOCIATED RING DOMAIN PROTEIN 1"/>
    <property type="match status" value="1"/>
</dbReference>
<keyword evidence="6" id="KW-1185">Reference proteome</keyword>
<dbReference type="AlphaFoldDB" id="A0A0T5VTB3"/>
<evidence type="ECO:0000256" key="2">
    <source>
        <dbReference type="ARBA" id="ARBA00023043"/>
    </source>
</evidence>
<evidence type="ECO:0000256" key="1">
    <source>
        <dbReference type="ARBA" id="ARBA00022737"/>
    </source>
</evidence>
<dbReference type="GO" id="GO:0085020">
    <property type="term" value="P:protein K6-linked ubiquitination"/>
    <property type="evidence" value="ECO:0007669"/>
    <property type="project" value="TreeGrafter"/>
</dbReference>
<name>A0A0T5VTB3_9SPHI</name>
<keyword evidence="2 3" id="KW-0040">ANK repeat</keyword>
<proteinExistence type="predicted"/>
<reference evidence="5 6" key="1">
    <citation type="submission" date="2015-11" db="EMBL/GenBank/DDBJ databases">
        <title>Sequence of Pedobacter ginsenosidimutans.</title>
        <authorList>
            <person name="Carson E."/>
            <person name="Keyser V."/>
            <person name="Newman J."/>
            <person name="Miller J."/>
        </authorList>
    </citation>
    <scope>NUCLEOTIDE SEQUENCE [LARGE SCALE GENOMIC DNA]</scope>
    <source>
        <strain evidence="5 6">KACC 14530</strain>
    </source>
</reference>
<dbReference type="Proteomes" id="UP000051950">
    <property type="component" value="Unassembled WGS sequence"/>
</dbReference>
<dbReference type="SMART" id="SM00248">
    <property type="entry name" value="ANK"/>
    <property type="match status" value="4"/>
</dbReference>
<dbReference type="PROSITE" id="PS50088">
    <property type="entry name" value="ANK_REPEAT"/>
    <property type="match status" value="1"/>
</dbReference>
<organism evidence="5 6">
    <name type="scientific">Pedobacter ginsenosidimutans</name>
    <dbReference type="NCBI Taxonomy" id="687842"/>
    <lineage>
        <taxon>Bacteria</taxon>
        <taxon>Pseudomonadati</taxon>
        <taxon>Bacteroidota</taxon>
        <taxon>Sphingobacteriia</taxon>
        <taxon>Sphingobacteriales</taxon>
        <taxon>Sphingobacteriaceae</taxon>
        <taxon>Pedobacter</taxon>
    </lineage>
</organism>
<dbReference type="InterPro" id="IPR002110">
    <property type="entry name" value="Ankyrin_rpt"/>
</dbReference>
<keyword evidence="4" id="KW-0732">Signal</keyword>
<dbReference type="RefSeq" id="WP_057931325.1">
    <property type="nucleotide sequence ID" value="NZ_LMZQ01000003.1"/>
</dbReference>
<dbReference type="GO" id="GO:0004842">
    <property type="term" value="F:ubiquitin-protein transferase activity"/>
    <property type="evidence" value="ECO:0007669"/>
    <property type="project" value="TreeGrafter"/>
</dbReference>
<dbReference type="InterPro" id="IPR036770">
    <property type="entry name" value="Ankyrin_rpt-contain_sf"/>
</dbReference>
<dbReference type="Pfam" id="PF12796">
    <property type="entry name" value="Ank_2"/>
    <property type="match status" value="1"/>
</dbReference>
<evidence type="ECO:0000256" key="3">
    <source>
        <dbReference type="PROSITE-ProRule" id="PRU00023"/>
    </source>
</evidence>
<feature type="repeat" description="ANK" evidence="3">
    <location>
        <begin position="92"/>
        <end position="124"/>
    </location>
</feature>
<comment type="caution">
    <text evidence="5">The sequence shown here is derived from an EMBL/GenBank/DDBJ whole genome shotgun (WGS) entry which is preliminary data.</text>
</comment>
<protein>
    <submittedName>
        <fullName evidence="5">Uncharacterized protein</fullName>
    </submittedName>
</protein>
<keyword evidence="1" id="KW-0677">Repeat</keyword>
<accession>A0A0T5VTB3</accession>
<dbReference type="PANTHER" id="PTHR24171">
    <property type="entry name" value="ANKYRIN REPEAT DOMAIN-CONTAINING PROTEIN 39-RELATED"/>
    <property type="match status" value="1"/>
</dbReference>
<feature type="chain" id="PRO_5006665751" evidence="4">
    <location>
        <begin position="21"/>
        <end position="154"/>
    </location>
</feature>
<evidence type="ECO:0000313" key="5">
    <source>
        <dbReference type="EMBL" id="KRT17078.1"/>
    </source>
</evidence>
<dbReference type="OrthoDB" id="1524550at2"/>
<dbReference type="Gene3D" id="1.25.40.20">
    <property type="entry name" value="Ankyrin repeat-containing domain"/>
    <property type="match status" value="1"/>
</dbReference>
<gene>
    <name evidence="5" type="ORF">ASU31_05230</name>
</gene>